<evidence type="ECO:0000256" key="3">
    <source>
        <dbReference type="ARBA" id="ARBA00022723"/>
    </source>
</evidence>
<comment type="caution">
    <text evidence="9">The sequence shown here is derived from an EMBL/GenBank/DDBJ whole genome shotgun (WGS) entry which is preliminary data.</text>
</comment>
<keyword evidence="3" id="KW-0479">Metal-binding</keyword>
<evidence type="ECO:0000256" key="6">
    <source>
        <dbReference type="ARBA" id="ARBA00022837"/>
    </source>
</evidence>
<feature type="signal peptide" evidence="8">
    <location>
        <begin position="1"/>
        <end position="22"/>
    </location>
</feature>
<evidence type="ECO:0000313" key="10">
    <source>
        <dbReference type="Proteomes" id="UP000661077"/>
    </source>
</evidence>
<evidence type="ECO:0000256" key="5">
    <source>
        <dbReference type="ARBA" id="ARBA00022801"/>
    </source>
</evidence>
<dbReference type="SUPFAM" id="SSF53474">
    <property type="entry name" value="alpha/beta-Hydrolases"/>
    <property type="match status" value="1"/>
</dbReference>
<dbReference type="InterPro" id="IPR029058">
    <property type="entry name" value="AB_hydrolase_fold"/>
</dbReference>
<dbReference type="InterPro" id="IPR011118">
    <property type="entry name" value="Tannase/feruloyl_esterase"/>
</dbReference>
<evidence type="ECO:0000256" key="7">
    <source>
        <dbReference type="ARBA" id="ARBA00023157"/>
    </source>
</evidence>
<keyword evidence="6" id="KW-0106">Calcium</keyword>
<evidence type="ECO:0000256" key="1">
    <source>
        <dbReference type="ARBA" id="ARBA00006249"/>
    </source>
</evidence>
<dbReference type="GO" id="GO:0016787">
    <property type="term" value="F:hydrolase activity"/>
    <property type="evidence" value="ECO:0007669"/>
    <property type="project" value="UniProtKB-KW"/>
</dbReference>
<evidence type="ECO:0000256" key="4">
    <source>
        <dbReference type="ARBA" id="ARBA00022729"/>
    </source>
</evidence>
<dbReference type="Proteomes" id="UP000661077">
    <property type="component" value="Unassembled WGS sequence"/>
</dbReference>
<dbReference type="Pfam" id="PF07519">
    <property type="entry name" value="Tannase"/>
    <property type="match status" value="2"/>
</dbReference>
<reference evidence="9 10" key="1">
    <citation type="journal article" date="2021" name="Int. J. Syst. Evol. Microbiol.">
        <title>Steroidobacter gossypii sp. nov., isolated from soil of cotton cropping field.</title>
        <authorList>
            <person name="Huang R."/>
            <person name="Yang S."/>
            <person name="Zhen C."/>
            <person name="Liu W."/>
        </authorList>
    </citation>
    <scope>NUCLEOTIDE SEQUENCE [LARGE SCALE GENOMIC DNA]</scope>
    <source>
        <strain evidence="9 10">S1-65</strain>
    </source>
</reference>
<feature type="chain" id="PRO_5046698960" evidence="8">
    <location>
        <begin position="23"/>
        <end position="512"/>
    </location>
</feature>
<keyword evidence="7" id="KW-1015">Disulfide bond</keyword>
<keyword evidence="2" id="KW-0719">Serine esterase</keyword>
<evidence type="ECO:0000256" key="8">
    <source>
        <dbReference type="SAM" id="SignalP"/>
    </source>
</evidence>
<sequence length="512" mass="55733">MTESFGMTALLLIVASANGAQAADQACSNLQSLRLENTKLVATPIAPSPQWTLESDTLTRGPVSVTEPFCRVQGRIETEIEFELWLPPPSRWNGKHLGVGNGGYAGFINYSSLAHGLKRGYATASTDTGHKGGPADASWALGHPERIENYGGRAQHLTATAAKRILKAYYAKPARYSYFMGCSNGGQQGLTAAQRYPADYDGIVSGAPGTSFPDMSTYVMLSGRANAANAEGQLTQQDMEHAVRRMVAACDKNDGVEDGLIEHPPSCKFDFDSLTCSGAEQGHCLSRAQVANLRSLFSPLQDAAGNEIYPPPAIGTILPVSELARRGKLGADMYRYAVFQDKNWDPASFVLERDLPIARQRLKALISDEVDLSAFERRNARLILYHGWDDSGPSPYNSINYYEAVRSTVGAQRTDSFFRMFMVPGMYHCRGGPGPNSFGNAGDPPVLDARHDVLMALEQWVERGAAPEQIVASHVQEGQVTRTRPLCPYPKRARYKGAGDTNRAENFECVAP</sequence>
<evidence type="ECO:0000256" key="2">
    <source>
        <dbReference type="ARBA" id="ARBA00022487"/>
    </source>
</evidence>
<keyword evidence="4 8" id="KW-0732">Signal</keyword>
<keyword evidence="10" id="KW-1185">Reference proteome</keyword>
<dbReference type="EMBL" id="JAEVLS010000002">
    <property type="protein sequence ID" value="MBM0104640.1"/>
    <property type="molecule type" value="Genomic_DNA"/>
</dbReference>
<keyword evidence="5 9" id="KW-0378">Hydrolase</keyword>
<name>A0ABS1WUJ9_9GAMM</name>
<organism evidence="9 10">
    <name type="scientific">Steroidobacter gossypii</name>
    <dbReference type="NCBI Taxonomy" id="2805490"/>
    <lineage>
        <taxon>Bacteria</taxon>
        <taxon>Pseudomonadati</taxon>
        <taxon>Pseudomonadota</taxon>
        <taxon>Gammaproteobacteria</taxon>
        <taxon>Steroidobacterales</taxon>
        <taxon>Steroidobacteraceae</taxon>
        <taxon>Steroidobacter</taxon>
    </lineage>
</organism>
<protein>
    <submittedName>
        <fullName evidence="9">Tannase/feruloyl esterase family alpha/beta hydrolase</fullName>
    </submittedName>
</protein>
<accession>A0ABS1WUJ9</accession>
<dbReference type="RefSeq" id="WP_203166636.1">
    <property type="nucleotide sequence ID" value="NZ_JAEVLS010000002.1"/>
</dbReference>
<gene>
    <name evidence="9" type="ORF">JM946_07775</name>
</gene>
<dbReference type="PANTHER" id="PTHR33938:SF15">
    <property type="entry name" value="FERULOYL ESTERASE B-RELATED"/>
    <property type="match status" value="1"/>
</dbReference>
<comment type="similarity">
    <text evidence="1">Belongs to the tannase family.</text>
</comment>
<dbReference type="Gene3D" id="3.40.50.1820">
    <property type="entry name" value="alpha/beta hydrolase"/>
    <property type="match status" value="1"/>
</dbReference>
<proteinExistence type="inferred from homology"/>
<evidence type="ECO:0000313" key="9">
    <source>
        <dbReference type="EMBL" id="MBM0104640.1"/>
    </source>
</evidence>
<dbReference type="PANTHER" id="PTHR33938">
    <property type="entry name" value="FERULOYL ESTERASE B-RELATED"/>
    <property type="match status" value="1"/>
</dbReference>